<dbReference type="RefSeq" id="WP_085784984.1">
    <property type="nucleotide sequence ID" value="NZ_CP008743.1"/>
</dbReference>
<protein>
    <submittedName>
        <fullName evidence="2">Uncharacterized protein</fullName>
    </submittedName>
</protein>
<reference evidence="2 3" key="1">
    <citation type="submission" date="2014-06" db="EMBL/GenBank/DDBJ databases">
        <title>The genome of the endonuclear symbiont Nucleicultrix amoebiphila.</title>
        <authorList>
            <person name="Schulz F."/>
            <person name="Horn M."/>
        </authorList>
    </citation>
    <scope>NUCLEOTIDE SEQUENCE [LARGE SCALE GENOMIC DNA]</scope>
    <source>
        <strain evidence="2 3">FS5</strain>
    </source>
</reference>
<dbReference type="AlphaFoldDB" id="A0A1W6N693"/>
<evidence type="ECO:0000256" key="1">
    <source>
        <dbReference type="SAM" id="MobiDB-lite"/>
    </source>
</evidence>
<evidence type="ECO:0000313" key="2">
    <source>
        <dbReference type="EMBL" id="ARN85415.1"/>
    </source>
</evidence>
<proteinExistence type="predicted"/>
<organism evidence="2 3">
    <name type="scientific">Candidatus Nucleicultrix amoebiphila FS5</name>
    <dbReference type="NCBI Taxonomy" id="1414854"/>
    <lineage>
        <taxon>Bacteria</taxon>
        <taxon>Pseudomonadati</taxon>
        <taxon>Pseudomonadota</taxon>
        <taxon>Alphaproteobacteria</taxon>
        <taxon>Holosporales</taxon>
        <taxon>Candidatus Nucleicultricaceae</taxon>
        <taxon>Candidatus Nucleicultrix</taxon>
    </lineage>
</organism>
<gene>
    <name evidence="2" type="ORF">GQ61_09095</name>
</gene>
<feature type="compositionally biased region" description="Basic and acidic residues" evidence="1">
    <location>
        <begin position="55"/>
        <end position="64"/>
    </location>
</feature>
<keyword evidence="3" id="KW-1185">Reference proteome</keyword>
<dbReference type="EMBL" id="CP008743">
    <property type="protein sequence ID" value="ARN85415.1"/>
    <property type="molecule type" value="Genomic_DNA"/>
</dbReference>
<feature type="region of interest" description="Disordered" evidence="1">
    <location>
        <begin position="37"/>
        <end position="64"/>
    </location>
</feature>
<accession>A0A1W6N693</accession>
<sequence>MKIYFHIILAIISILSNCDAYTSDPFIEVGETRATPAKRKSDRISGCDDCSEEQGPQKKQKDSLTPETKFNIFSLKGSQDDLTYQKTADRMSNYLKKAAQKLFEVTDSDETIVFLGRTPLWLRMAFKALYEGQRKCFDIAYSGRPYVPDFTAFDSEDEANHFNSFEKLFNQVESYPRDLNPERRKYFKHLDIDIPTDQQEKAYLSYLEKTGLKQALGTKKLIIVDIVESGASIASFNMTLRKWLGQEYSKISINVLGMFNGLQFLEDNYEKILPQNVEFYSLCELEGSAVDEIVSNVNYFIRLFAESELWKLGPHFSYDKWDQEKALQDFSPARETNFLKSLVLEKLEAEHSTNNTNKAL</sequence>
<name>A0A1W6N693_9PROT</name>
<dbReference type="Proteomes" id="UP000237351">
    <property type="component" value="Chromosome"/>
</dbReference>
<evidence type="ECO:0000313" key="3">
    <source>
        <dbReference type="Proteomes" id="UP000237351"/>
    </source>
</evidence>
<dbReference type="KEGG" id="naf:GQ61_09095"/>